<name>A0A0R3QJ91_9BILA</name>
<dbReference type="WBParaSite" id="BTMF_0000649101-mRNA-1">
    <property type="protein sequence ID" value="BTMF_0000649101-mRNA-1"/>
    <property type="gene ID" value="BTMF_0000649101"/>
</dbReference>
<evidence type="ECO:0000313" key="2">
    <source>
        <dbReference type="Proteomes" id="UP000280834"/>
    </source>
</evidence>
<protein>
    <submittedName>
        <fullName evidence="3">RGS domain-containing protein</fullName>
    </submittedName>
</protein>
<evidence type="ECO:0000313" key="1">
    <source>
        <dbReference type="EMBL" id="VDO18412.1"/>
    </source>
</evidence>
<evidence type="ECO:0000313" key="3">
    <source>
        <dbReference type="WBParaSite" id="BTMF_0000649101-mRNA-1"/>
    </source>
</evidence>
<dbReference type="Proteomes" id="UP000280834">
    <property type="component" value="Unassembled WGS sequence"/>
</dbReference>
<keyword evidence="2" id="KW-1185">Reference proteome</keyword>
<proteinExistence type="predicted"/>
<accession>A0A0R3QJ91</accession>
<reference evidence="3" key="1">
    <citation type="submission" date="2017-02" db="UniProtKB">
        <authorList>
            <consortium name="WormBaseParasite"/>
        </authorList>
    </citation>
    <scope>IDENTIFICATION</scope>
</reference>
<organism evidence="3">
    <name type="scientific">Brugia timori</name>
    <dbReference type="NCBI Taxonomy" id="42155"/>
    <lineage>
        <taxon>Eukaryota</taxon>
        <taxon>Metazoa</taxon>
        <taxon>Ecdysozoa</taxon>
        <taxon>Nematoda</taxon>
        <taxon>Chromadorea</taxon>
        <taxon>Rhabditida</taxon>
        <taxon>Spirurina</taxon>
        <taxon>Spiruromorpha</taxon>
        <taxon>Filarioidea</taxon>
        <taxon>Onchocercidae</taxon>
        <taxon>Brugia</taxon>
    </lineage>
</organism>
<gene>
    <name evidence="1" type="ORF">BTMF_LOCUS5725</name>
</gene>
<dbReference type="EMBL" id="UZAG01006393">
    <property type="protein sequence ID" value="VDO18412.1"/>
    <property type="molecule type" value="Genomic_DNA"/>
</dbReference>
<reference evidence="1 2" key="2">
    <citation type="submission" date="2018-11" db="EMBL/GenBank/DDBJ databases">
        <authorList>
            <consortium name="Pathogen Informatics"/>
        </authorList>
    </citation>
    <scope>NUCLEOTIDE SEQUENCE [LARGE SCALE GENOMIC DNA]</scope>
</reference>
<dbReference type="AlphaFoldDB" id="A0A0R3QJ91"/>
<sequence>MKEKNKLKLNFRRAFKRSYDEYMAFAHPTEDIYLE</sequence>